<keyword evidence="2" id="KW-1185">Reference proteome</keyword>
<sequence>MFTSIQRFSSQVGYIIKEISVANADGSTITNKFLPPFHGTYLTREVKTRTYGSTNIIMDFTGKTLYVILRCTRTWIILVVLASRIGHVYSRMPCFSENGVWMSHIMKLSMSYARATSDLTSMEKEGRRRVLVSSVVI</sequence>
<reference evidence="1 2" key="1">
    <citation type="submission" date="2023-02" db="EMBL/GenBank/DDBJ databases">
        <title>LHISI_Scaffold_Assembly.</title>
        <authorList>
            <person name="Stuart O.P."/>
            <person name="Cleave R."/>
            <person name="Magrath M.J.L."/>
            <person name="Mikheyev A.S."/>
        </authorList>
    </citation>
    <scope>NUCLEOTIDE SEQUENCE [LARGE SCALE GENOMIC DNA]</scope>
    <source>
        <strain evidence="1">Daus_M_001</strain>
        <tissue evidence="1">Leg muscle</tissue>
    </source>
</reference>
<dbReference type="Proteomes" id="UP001159363">
    <property type="component" value="Chromosome 1"/>
</dbReference>
<name>A0ABQ9IPK0_9NEOP</name>
<accession>A0ABQ9IPK0</accession>
<evidence type="ECO:0000313" key="2">
    <source>
        <dbReference type="Proteomes" id="UP001159363"/>
    </source>
</evidence>
<comment type="caution">
    <text evidence="1">The sequence shown here is derived from an EMBL/GenBank/DDBJ whole genome shotgun (WGS) entry which is preliminary data.</text>
</comment>
<evidence type="ECO:0000313" key="1">
    <source>
        <dbReference type="EMBL" id="KAJ8898562.1"/>
    </source>
</evidence>
<organism evidence="1 2">
    <name type="scientific">Dryococelus australis</name>
    <dbReference type="NCBI Taxonomy" id="614101"/>
    <lineage>
        <taxon>Eukaryota</taxon>
        <taxon>Metazoa</taxon>
        <taxon>Ecdysozoa</taxon>
        <taxon>Arthropoda</taxon>
        <taxon>Hexapoda</taxon>
        <taxon>Insecta</taxon>
        <taxon>Pterygota</taxon>
        <taxon>Neoptera</taxon>
        <taxon>Polyneoptera</taxon>
        <taxon>Phasmatodea</taxon>
        <taxon>Verophasmatodea</taxon>
        <taxon>Anareolatae</taxon>
        <taxon>Phasmatidae</taxon>
        <taxon>Eurycanthinae</taxon>
        <taxon>Dryococelus</taxon>
    </lineage>
</organism>
<dbReference type="EMBL" id="JARBHB010000001">
    <property type="protein sequence ID" value="KAJ8898562.1"/>
    <property type="molecule type" value="Genomic_DNA"/>
</dbReference>
<protein>
    <submittedName>
        <fullName evidence="1">Uncharacterized protein</fullName>
    </submittedName>
</protein>
<proteinExistence type="predicted"/>
<gene>
    <name evidence="1" type="ORF">PR048_003922</name>
</gene>